<keyword evidence="5" id="KW-1185">Reference proteome</keyword>
<dbReference type="Pfam" id="PF09822">
    <property type="entry name" value="ABC_transp_aux"/>
    <property type="match status" value="1"/>
</dbReference>
<gene>
    <name evidence="4" type="ORF">SAMN05444377_12214</name>
</gene>
<feature type="domain" description="DUF7088" evidence="3">
    <location>
        <begin position="35"/>
        <end position="140"/>
    </location>
</feature>
<feature type="domain" description="ABC-type uncharacterised transport system" evidence="2">
    <location>
        <begin position="187"/>
        <end position="494"/>
    </location>
</feature>
<dbReference type="Proteomes" id="UP000184147">
    <property type="component" value="Unassembled WGS sequence"/>
</dbReference>
<sequence length="558" mass="63009">MKQKQAKQIAITLGLLIVINVLGNLVFKRFDLTADHRYTLSDTSMTIVDKAKEPLYIDVYLEGSFPGEFKKLQSETQQLLEEFKAKNSNVIFQFINPLEDENTSEATLQKLYDRGLTPINITVNHKGKQTEEMVFPWAEVRYGDRITKVPLLKNMMGASTAQKVESSVQHLEYAFANGFNTVIEKRQKKIAVIKGNGELHELLIGDFLRTVKENYFIGPFTLDSVASNPVKTNLDLKKYDLALIAKPTEAFSDAEKQVLDQFMVNGGKSLWLLDQVNIEMDSLMTTGEGLAFPRDLNLDDLFFKYGIRIKRDLVKDVMACPITLATGQQGNATQYNQYPWLYAPAVYADAKNPIVTNLDVIKFDFCNPIELLQNSIQKTVLLHSSPYSKAVGTPIPVALNMVAERPEPASFPKGGGLIPLAVLLEGKMHSVYENRIPAFKDPNFKAVGKPGKMIVIADGDVIRNQYDKNYQPLELGYEKWTGKMYANKEFLLNCVNYLLDDSGLINIRNKEVKLALLDTEKVKENYTFTQIVTVVSPLVILGIFGLFFTLLRKRRYAR</sequence>
<organism evidence="4 5">
    <name type="scientific">Flavobacterium fontis</name>
    <dbReference type="NCBI Taxonomy" id="1124188"/>
    <lineage>
        <taxon>Bacteria</taxon>
        <taxon>Pseudomonadati</taxon>
        <taxon>Bacteroidota</taxon>
        <taxon>Flavobacteriia</taxon>
        <taxon>Flavobacteriales</taxon>
        <taxon>Flavobacteriaceae</taxon>
        <taxon>Flavobacterium</taxon>
    </lineage>
</organism>
<evidence type="ECO:0000256" key="1">
    <source>
        <dbReference type="SAM" id="Phobius"/>
    </source>
</evidence>
<keyword evidence="1" id="KW-1133">Transmembrane helix</keyword>
<dbReference type="EMBL" id="FQVQ01000022">
    <property type="protein sequence ID" value="SHF82864.1"/>
    <property type="molecule type" value="Genomic_DNA"/>
</dbReference>
<name>A0A1M5EUH1_9FLAO</name>
<feature type="transmembrane region" description="Helical" evidence="1">
    <location>
        <begin position="531"/>
        <end position="551"/>
    </location>
</feature>
<dbReference type="RefSeq" id="WP_073365394.1">
    <property type="nucleotide sequence ID" value="NZ_FQVQ01000022.1"/>
</dbReference>
<protein>
    <submittedName>
        <fullName evidence="4">Protein involved in gliding motility GldG</fullName>
    </submittedName>
</protein>
<keyword evidence="1" id="KW-0812">Transmembrane</keyword>
<proteinExistence type="predicted"/>
<evidence type="ECO:0000313" key="4">
    <source>
        <dbReference type="EMBL" id="SHF82864.1"/>
    </source>
</evidence>
<dbReference type="AlphaFoldDB" id="A0A1M5EUH1"/>
<accession>A0A1M5EUH1</accession>
<dbReference type="InterPro" id="IPR019196">
    <property type="entry name" value="ABC_transp_unknown"/>
</dbReference>
<dbReference type="STRING" id="1124188.SAMN05444377_12214"/>
<evidence type="ECO:0000313" key="5">
    <source>
        <dbReference type="Proteomes" id="UP000184147"/>
    </source>
</evidence>
<keyword evidence="1" id="KW-0472">Membrane</keyword>
<reference evidence="4 5" key="1">
    <citation type="submission" date="2016-11" db="EMBL/GenBank/DDBJ databases">
        <authorList>
            <person name="Jaros S."/>
            <person name="Januszkiewicz K."/>
            <person name="Wedrychowicz H."/>
        </authorList>
    </citation>
    <scope>NUCLEOTIDE SEQUENCE [LARGE SCALE GENOMIC DNA]</scope>
    <source>
        <strain evidence="4 5">DSM 25660</strain>
    </source>
</reference>
<dbReference type="NCBIfam" id="TIGR03521">
    <property type="entry name" value="GldG"/>
    <property type="match status" value="1"/>
</dbReference>
<dbReference type="InterPro" id="IPR019863">
    <property type="entry name" value="Motility-assoc_ABC-rel_GldG"/>
</dbReference>
<evidence type="ECO:0000259" key="3">
    <source>
        <dbReference type="Pfam" id="PF23357"/>
    </source>
</evidence>
<dbReference type="InterPro" id="IPR055396">
    <property type="entry name" value="DUF7088"/>
</dbReference>
<dbReference type="OrthoDB" id="9777219at2"/>
<dbReference type="Pfam" id="PF23357">
    <property type="entry name" value="DUF7088"/>
    <property type="match status" value="1"/>
</dbReference>
<evidence type="ECO:0000259" key="2">
    <source>
        <dbReference type="Pfam" id="PF09822"/>
    </source>
</evidence>